<reference evidence="2" key="1">
    <citation type="submission" date="2022-08" db="UniProtKB">
        <authorList>
            <consortium name="EnsemblMetazoa"/>
        </authorList>
    </citation>
    <scope>IDENTIFICATION</scope>
    <source>
        <strain evidence="2">05x7-T-G4-1.051#20</strain>
    </source>
</reference>
<keyword evidence="1" id="KW-0472">Membrane</keyword>
<keyword evidence="1" id="KW-1133">Transmembrane helix</keyword>
<dbReference type="Proteomes" id="UP000005408">
    <property type="component" value="Unassembled WGS sequence"/>
</dbReference>
<dbReference type="EnsemblMetazoa" id="G17027.2">
    <property type="protein sequence ID" value="G17027.2:cds"/>
    <property type="gene ID" value="G17027"/>
</dbReference>
<protein>
    <submittedName>
        <fullName evidence="2">Uncharacterized protein</fullName>
    </submittedName>
</protein>
<name>A0A8W8J6E8_MAGGI</name>
<dbReference type="AlphaFoldDB" id="A0A8W8J6E8"/>
<proteinExistence type="predicted"/>
<sequence length="155" mass="18690">MMYDVFSVYLETIYIYLWDFVIQLNLRIRQSCSKLLTPGMMCLRLAVLLVSFLVCVLSDRTPCEHQCFPYRIKCHSDCRRDYLSNSFKEKFKACSEKCEWYFNDCDDECECRAINIRERAGCEQICQTHPYLDEWNRRQCMIECKFDFSENYSKC</sequence>
<evidence type="ECO:0000313" key="2">
    <source>
        <dbReference type="EnsemblMetazoa" id="G17027.2:cds"/>
    </source>
</evidence>
<keyword evidence="3" id="KW-1185">Reference proteome</keyword>
<keyword evidence="1" id="KW-0812">Transmembrane</keyword>
<evidence type="ECO:0000256" key="1">
    <source>
        <dbReference type="SAM" id="Phobius"/>
    </source>
</evidence>
<accession>A0A8W8J6E8</accession>
<organism evidence="2 3">
    <name type="scientific">Magallana gigas</name>
    <name type="common">Pacific oyster</name>
    <name type="synonym">Crassostrea gigas</name>
    <dbReference type="NCBI Taxonomy" id="29159"/>
    <lineage>
        <taxon>Eukaryota</taxon>
        <taxon>Metazoa</taxon>
        <taxon>Spiralia</taxon>
        <taxon>Lophotrochozoa</taxon>
        <taxon>Mollusca</taxon>
        <taxon>Bivalvia</taxon>
        <taxon>Autobranchia</taxon>
        <taxon>Pteriomorphia</taxon>
        <taxon>Ostreida</taxon>
        <taxon>Ostreoidea</taxon>
        <taxon>Ostreidae</taxon>
        <taxon>Magallana</taxon>
    </lineage>
</organism>
<feature type="transmembrane region" description="Helical" evidence="1">
    <location>
        <begin position="6"/>
        <end position="26"/>
    </location>
</feature>
<feature type="transmembrane region" description="Helical" evidence="1">
    <location>
        <begin position="35"/>
        <end position="54"/>
    </location>
</feature>
<evidence type="ECO:0000313" key="3">
    <source>
        <dbReference type="Proteomes" id="UP000005408"/>
    </source>
</evidence>